<reference evidence="2" key="1">
    <citation type="submission" date="2022-12" db="EMBL/GenBank/DDBJ databases">
        <title>New Phytohabitans aurantiacus sp. RD004123 nov., an actinomycete isolated from soil.</title>
        <authorList>
            <person name="Triningsih D.W."/>
            <person name="Harunari E."/>
            <person name="Igarashi Y."/>
        </authorList>
    </citation>
    <scope>NUCLEOTIDE SEQUENCE</scope>
    <source>
        <strain evidence="2">RD004123</strain>
    </source>
</reference>
<sequence length="248" mass="26675">MFNTQPWRWRIGPRGLELRADRVRQLTVTDPDGRLLILSCGAALRHARIALAAAGYRTDVARLPEPADPDLLARIEITGRQPIAPNDVVLNEAIPRRRTDRRAFGDIPVSIRTLDRLRAAVKAQGYFLHVVRPDQMPMLAIETGQAADAQVADPACREELARLDAPVARCRRRRTCLDGGAAGAPPGGGAGLRTRRGAGIGGRARPGPRRGVHDAAPAGVGRALGIRFGSGGTSPIDRRQSAAPRTIR</sequence>
<dbReference type="Proteomes" id="UP001144280">
    <property type="component" value="Unassembled WGS sequence"/>
</dbReference>
<evidence type="ECO:0000256" key="1">
    <source>
        <dbReference type="SAM" id="MobiDB-lite"/>
    </source>
</evidence>
<evidence type="ECO:0000313" key="3">
    <source>
        <dbReference type="Proteomes" id="UP001144280"/>
    </source>
</evidence>
<protein>
    <submittedName>
        <fullName evidence="2">Uncharacterized protein</fullName>
    </submittedName>
</protein>
<evidence type="ECO:0000313" key="2">
    <source>
        <dbReference type="EMBL" id="GLI02936.1"/>
    </source>
</evidence>
<feature type="region of interest" description="Disordered" evidence="1">
    <location>
        <begin position="180"/>
        <end position="248"/>
    </location>
</feature>
<comment type="caution">
    <text evidence="2">The sequence shown here is derived from an EMBL/GenBank/DDBJ whole genome shotgun (WGS) entry which is preliminary data.</text>
</comment>
<feature type="compositionally biased region" description="Gly residues" evidence="1">
    <location>
        <begin position="180"/>
        <end position="191"/>
    </location>
</feature>
<organism evidence="2 3">
    <name type="scientific">Phytohabitans aurantiacus</name>
    <dbReference type="NCBI Taxonomy" id="3016789"/>
    <lineage>
        <taxon>Bacteria</taxon>
        <taxon>Bacillati</taxon>
        <taxon>Actinomycetota</taxon>
        <taxon>Actinomycetes</taxon>
        <taxon>Micromonosporales</taxon>
        <taxon>Micromonosporaceae</taxon>
    </lineage>
</organism>
<keyword evidence="3" id="KW-1185">Reference proteome</keyword>
<dbReference type="EMBL" id="BSDI01000072">
    <property type="protein sequence ID" value="GLI02936.1"/>
    <property type="molecule type" value="Genomic_DNA"/>
</dbReference>
<dbReference type="RefSeq" id="WP_281904741.1">
    <property type="nucleotide sequence ID" value="NZ_BSDI01000072.1"/>
</dbReference>
<proteinExistence type="predicted"/>
<name>A0ABQ5R8L5_9ACTN</name>
<dbReference type="InterPro" id="IPR000415">
    <property type="entry name" value="Nitroreductase-like"/>
</dbReference>
<accession>A0ABQ5R8L5</accession>
<gene>
    <name evidence="2" type="ORF">Pa4123_82140</name>
</gene>
<dbReference type="Gene3D" id="3.40.109.10">
    <property type="entry name" value="NADH Oxidase"/>
    <property type="match status" value="1"/>
</dbReference>